<organism evidence="16">
    <name type="scientific">Psoroptes ovis</name>
    <name type="common">Sheep scab mite</name>
    <dbReference type="NCBI Taxonomy" id="83912"/>
    <lineage>
        <taxon>Eukaryota</taxon>
        <taxon>Metazoa</taxon>
        <taxon>Ecdysozoa</taxon>
        <taxon>Arthropoda</taxon>
        <taxon>Chelicerata</taxon>
        <taxon>Arachnida</taxon>
        <taxon>Acari</taxon>
        <taxon>Acariformes</taxon>
        <taxon>Sarcoptiformes</taxon>
        <taxon>Astigmata</taxon>
        <taxon>Psoroptidia</taxon>
        <taxon>Sarcoptoidea</taxon>
        <taxon>Psoroptidae</taxon>
        <taxon>Psoroptes</taxon>
    </lineage>
</organism>
<comment type="catalytic activity">
    <reaction evidence="10">
        <text>ATP + H2O = ADP + phosphate + H(+)</text>
        <dbReference type="Rhea" id="RHEA:13065"/>
        <dbReference type="ChEBI" id="CHEBI:15377"/>
        <dbReference type="ChEBI" id="CHEBI:15378"/>
        <dbReference type="ChEBI" id="CHEBI:30616"/>
        <dbReference type="ChEBI" id="CHEBI:43474"/>
        <dbReference type="ChEBI" id="CHEBI:456216"/>
        <dbReference type="EC" id="3.6.4.13"/>
    </reaction>
</comment>
<feature type="compositionally biased region" description="Acidic residues" evidence="12">
    <location>
        <begin position="121"/>
        <end position="130"/>
    </location>
</feature>
<dbReference type="GO" id="GO:0003724">
    <property type="term" value="F:RNA helicase activity"/>
    <property type="evidence" value="ECO:0007669"/>
    <property type="project" value="UniProtKB-EC"/>
</dbReference>
<dbReference type="GO" id="GO:0003723">
    <property type="term" value="F:RNA binding"/>
    <property type="evidence" value="ECO:0007669"/>
    <property type="project" value="TreeGrafter"/>
</dbReference>
<dbReference type="PROSITE" id="PS51192">
    <property type="entry name" value="HELICASE_ATP_BIND_1"/>
    <property type="match status" value="1"/>
</dbReference>
<keyword evidence="3" id="KW-0507">mRNA processing</keyword>
<dbReference type="EC" id="3.6.4.13" evidence="2"/>
<comment type="similarity">
    <text evidence="11">Belongs to the DEAD box helicase family. DEAH subfamily. DDX8/PRP22 sub-subfamily.</text>
</comment>
<evidence type="ECO:0000313" key="16">
    <source>
        <dbReference type="EMBL" id="SZF06476.1"/>
    </source>
</evidence>
<keyword evidence="9" id="KW-0539">Nucleus</keyword>
<keyword evidence="5" id="KW-0378">Hydrolase</keyword>
<dbReference type="Pfam" id="PF00271">
    <property type="entry name" value="Helicase_C"/>
    <property type="match status" value="1"/>
</dbReference>
<keyword evidence="7" id="KW-0067">ATP-binding</keyword>
<evidence type="ECO:0000256" key="1">
    <source>
        <dbReference type="ARBA" id="ARBA00004123"/>
    </source>
</evidence>
<feature type="region of interest" description="Disordered" evidence="12">
    <location>
        <begin position="359"/>
        <end position="426"/>
    </location>
</feature>
<dbReference type="CDD" id="cd05684">
    <property type="entry name" value="S1_DHX8_helicase"/>
    <property type="match status" value="1"/>
</dbReference>
<dbReference type="Pfam" id="PF21010">
    <property type="entry name" value="HA2_C"/>
    <property type="match status" value="1"/>
</dbReference>
<sequence>MDELERLQYLSLVSKICTELENHLGFNDKDMAEFIIDLADKNPTFDQFKSVLIENQAQFNDSFIANLLRIIQHMRPKKKSKNDDDDLKDNSNGDKNNDKEMKRALYPCLALPDNEYSKNIEDDDDDDDEDREKNNENDHKNKHIDDIDDTMKLFEKLSEKNKQKDDDGRSRRHRDGRKSEKSNDDDDRDRRHRHRRSRSRSRERHRHRHRRDSDDDDDYKDRRHSKRHREYRDSDDDYDQKDRRDRHSRRHREYRDDHEDDHDDYGDKRKHDASRKRNKFDDLPEQPAAGMILNGRVTNIMQFGCFVQLEGLRKRWEGLVHISQLRREGRVNDVNEVVQRGQRIKVKVLSFTGQRTSLSMKEVDQETGEDLNPSREKNTRNDDDNDDDDLSEFRNPDRPSDLPLSSSGSNPKSSTNAAIDDSLEDSETRRRIIQRISSPEKWELKQMAAANVLDRTQLPDFDEKFGVLPRIDEDDDEDIEIELVEEEPAFLRGHGRSHLTDLSPVRIVKNPDGSLAQAAMMQSALSKERRELKQQQQQSEMNKTGREDSKDWFDPMPQNQPTETMGAGWSNSATGTAGGSGQNQPNEIPEWKRYITGGSKASFGKRTEMSLMEQRQSLPIYQFKDELCKAVADNQILIVIGETGSGKTTQITQYLAESGYTARGKIGCTQPRRVAAMSVAKRVADEYGCRLGTEVGYTIRFEDCTSPETIIKYMTDGMLLRECLLDADLRAYSVLMLDEAHERTIHTDVLFGLLKKAVKKRPDLKLIVTSATLDAVKFSQYFFEAPIFTIPGRTFPVEILYTKEPESDYLDASLLTVMQIHLTEPPGDILLFLTGQEEIDTACEILYERMKCLGPDVPELLILPVYSALPSEMQTRIFEPTPPGSRKVVIATNIAETSLTIDGIYYVVDPGFVKQNVYNPKTGMDSLVVTPISQAQAKQRAGRAGRTGPGKCFRLYTERAYRDEMLTTPVPEIQRTNLSETVLQLKAMGINDLINFDFMDAPPAEALLMALEQLHSLGALDDEGLLTRLGRRMAEFPLEPRLCKVLLQSVQLGCSEEALTIVSMLSVQNVFYRPKDKQALADTKKAKFNQAEGDHLTLLAVYNAWINNKMSTAWCYENFIQVRTLKRTQDVRKQLLGIMDRHHLDVISCGKNLAKLQKAICSGFFRNASKKDPQEGYRTLVDGQVVYIHPSSALFHQQPEWVIYHEIVLTTKEYMREVITIDPKWLVEFAPSFFRFSDPSKLSKHKKQLRLEPLHNKYEEPNAWRISRVRKRRN</sequence>
<dbReference type="FunFam" id="3.40.50.300:FF:000191">
    <property type="entry name" value="Pre-mRNA-splicing factor ATP-dependent RNA helicase"/>
    <property type="match status" value="1"/>
</dbReference>
<dbReference type="InterPro" id="IPR003029">
    <property type="entry name" value="S1_domain"/>
</dbReference>
<evidence type="ECO:0000256" key="12">
    <source>
        <dbReference type="SAM" id="MobiDB-lite"/>
    </source>
</evidence>
<dbReference type="SUPFAM" id="SSF52540">
    <property type="entry name" value="P-loop containing nucleoside triphosphate hydrolases"/>
    <property type="match status" value="1"/>
</dbReference>
<feature type="region of interest" description="Disordered" evidence="12">
    <location>
        <begin position="75"/>
        <end position="286"/>
    </location>
</feature>
<dbReference type="SMART" id="SM00316">
    <property type="entry name" value="S1"/>
    <property type="match status" value="1"/>
</dbReference>
<feature type="domain" description="S1 motif" evidence="13">
    <location>
        <begin position="290"/>
        <end position="361"/>
    </location>
</feature>
<dbReference type="FunFam" id="3.40.50.300:FF:000101">
    <property type="entry name" value="Pre-mRNA-splicing factor ATP-dependent RNA helicase"/>
    <property type="match status" value="1"/>
</dbReference>
<dbReference type="GO" id="GO:0003006">
    <property type="term" value="P:developmental process involved in reproduction"/>
    <property type="evidence" value="ECO:0007669"/>
    <property type="project" value="UniProtKB-ARBA"/>
</dbReference>
<evidence type="ECO:0000259" key="14">
    <source>
        <dbReference type="PROSITE" id="PS51192"/>
    </source>
</evidence>
<dbReference type="Pfam" id="PF07717">
    <property type="entry name" value="OB_NTP_bind"/>
    <property type="match status" value="1"/>
</dbReference>
<dbReference type="SMART" id="SM00847">
    <property type="entry name" value="HA2"/>
    <property type="match status" value="1"/>
</dbReference>
<feature type="compositionally biased region" description="Basic and acidic residues" evidence="12">
    <location>
        <begin position="131"/>
        <end position="169"/>
    </location>
</feature>
<dbReference type="PROSITE" id="PS51194">
    <property type="entry name" value="HELICASE_CTER"/>
    <property type="match status" value="1"/>
</dbReference>
<reference evidence="16" key="1">
    <citation type="submission" date="2018-09" db="EMBL/GenBank/DDBJ databases">
        <authorList>
            <person name="Parvin R."/>
            <person name="Begum J.A."/>
            <person name="Chowdhury E.H."/>
            <person name="Islam M.R."/>
            <person name="Harder T."/>
        </authorList>
    </citation>
    <scope>NUCLEOTIDE SEQUENCE</scope>
</reference>
<dbReference type="GO" id="GO:0071013">
    <property type="term" value="C:catalytic step 2 spliceosome"/>
    <property type="evidence" value="ECO:0007669"/>
    <property type="project" value="TreeGrafter"/>
</dbReference>
<dbReference type="InterPro" id="IPR014001">
    <property type="entry name" value="Helicase_ATP-bd"/>
</dbReference>
<keyword evidence="8" id="KW-0508">mRNA splicing</keyword>
<dbReference type="InterPro" id="IPR048333">
    <property type="entry name" value="HA2_WH"/>
</dbReference>
<evidence type="ECO:0000256" key="6">
    <source>
        <dbReference type="ARBA" id="ARBA00022806"/>
    </source>
</evidence>
<dbReference type="Pfam" id="PF04408">
    <property type="entry name" value="WHD_HA2"/>
    <property type="match status" value="1"/>
</dbReference>
<dbReference type="SUPFAM" id="SSF50249">
    <property type="entry name" value="Nucleic acid-binding proteins"/>
    <property type="match status" value="1"/>
</dbReference>
<evidence type="ECO:0000256" key="11">
    <source>
        <dbReference type="ARBA" id="ARBA00060756"/>
    </source>
</evidence>
<feature type="compositionally biased region" description="Low complexity" evidence="12">
    <location>
        <begin position="401"/>
        <end position="414"/>
    </location>
</feature>
<feature type="compositionally biased region" description="Basic and acidic residues" evidence="12">
    <location>
        <begin position="88"/>
        <end position="103"/>
    </location>
</feature>
<dbReference type="PROSITE" id="PS00690">
    <property type="entry name" value="DEAH_ATP_HELICASE"/>
    <property type="match status" value="1"/>
</dbReference>
<dbReference type="InterPro" id="IPR001650">
    <property type="entry name" value="Helicase_C-like"/>
</dbReference>
<feature type="compositionally biased region" description="Basic and acidic residues" evidence="12">
    <location>
        <begin position="372"/>
        <end position="382"/>
    </location>
</feature>
<feature type="compositionally biased region" description="Basic residues" evidence="12">
    <location>
        <begin position="190"/>
        <end position="210"/>
    </location>
</feature>
<feature type="domain" description="Helicase ATP-binding" evidence="14">
    <location>
        <begin position="628"/>
        <end position="791"/>
    </location>
</feature>
<dbReference type="InterPro" id="IPR049588">
    <property type="entry name" value="DHX8_GH2-like"/>
</dbReference>
<accession>A0A3B0QPC1</accession>
<dbReference type="PROSITE" id="PS50126">
    <property type="entry name" value="S1"/>
    <property type="match status" value="1"/>
</dbReference>
<dbReference type="FunFam" id="1.20.120.1080:FF:000001">
    <property type="entry name" value="Pre-mRNA-splicing factor ATP-dependent RNA helicase"/>
    <property type="match status" value="1"/>
</dbReference>
<dbReference type="Pfam" id="PF00575">
    <property type="entry name" value="S1"/>
    <property type="match status" value="1"/>
</dbReference>
<dbReference type="SMART" id="SM00490">
    <property type="entry name" value="HELICc"/>
    <property type="match status" value="1"/>
</dbReference>
<evidence type="ECO:0000256" key="10">
    <source>
        <dbReference type="ARBA" id="ARBA00047984"/>
    </source>
</evidence>
<dbReference type="Gene3D" id="1.20.120.1080">
    <property type="match status" value="1"/>
</dbReference>
<protein>
    <recommendedName>
        <fullName evidence="2">RNA helicase</fullName>
        <ecNumber evidence="2">3.6.4.13</ecNumber>
    </recommendedName>
</protein>
<feature type="domain" description="Helicase C-terminal" evidence="15">
    <location>
        <begin position="809"/>
        <end position="989"/>
    </location>
</feature>
<dbReference type="AlphaFoldDB" id="A0A3B0QPC1"/>
<evidence type="ECO:0000256" key="2">
    <source>
        <dbReference type="ARBA" id="ARBA00012552"/>
    </source>
</evidence>
<keyword evidence="4" id="KW-0547">Nucleotide-binding</keyword>
<feature type="compositionally biased region" description="Basic and acidic residues" evidence="12">
    <location>
        <begin position="543"/>
        <end position="553"/>
    </location>
</feature>
<evidence type="ECO:0000256" key="7">
    <source>
        <dbReference type="ARBA" id="ARBA00022840"/>
    </source>
</evidence>
<feature type="compositionally biased region" description="Basic and acidic residues" evidence="12">
    <location>
        <begin position="391"/>
        <end position="400"/>
    </location>
</feature>
<dbReference type="InterPro" id="IPR011709">
    <property type="entry name" value="DEAD-box_helicase_OB_fold"/>
</dbReference>
<dbReference type="CDD" id="cd18791">
    <property type="entry name" value="SF2_C_RHA"/>
    <property type="match status" value="1"/>
</dbReference>
<keyword evidence="6 16" id="KW-0347">Helicase</keyword>
<gene>
    <name evidence="16" type="primary">PSOVI26g00980</name>
</gene>
<dbReference type="EMBL" id="LS999158">
    <property type="protein sequence ID" value="SZF06476.1"/>
    <property type="molecule type" value="mRNA"/>
</dbReference>
<evidence type="ECO:0000256" key="8">
    <source>
        <dbReference type="ARBA" id="ARBA00023187"/>
    </source>
</evidence>
<dbReference type="FunFam" id="2.40.50.140:FF:000061">
    <property type="entry name" value="ATP-dependent RNA helicase DHX8"/>
    <property type="match status" value="1"/>
</dbReference>
<dbReference type="GO" id="GO:0000390">
    <property type="term" value="P:spliceosomal complex disassembly"/>
    <property type="evidence" value="ECO:0007669"/>
    <property type="project" value="TreeGrafter"/>
</dbReference>
<dbReference type="InterPro" id="IPR007502">
    <property type="entry name" value="Helicase-assoc_dom"/>
</dbReference>
<evidence type="ECO:0000259" key="15">
    <source>
        <dbReference type="PROSITE" id="PS51194"/>
    </source>
</evidence>
<dbReference type="Gene3D" id="3.40.50.300">
    <property type="entry name" value="P-loop containing nucleotide triphosphate hydrolases"/>
    <property type="match status" value="2"/>
</dbReference>
<dbReference type="Gene3D" id="2.40.50.140">
    <property type="entry name" value="Nucleic acid-binding proteins"/>
    <property type="match status" value="1"/>
</dbReference>
<feature type="compositionally biased region" description="Low complexity" evidence="12">
    <location>
        <begin position="566"/>
        <end position="575"/>
    </location>
</feature>
<feature type="region of interest" description="Disordered" evidence="12">
    <location>
        <begin position="523"/>
        <end position="588"/>
    </location>
</feature>
<dbReference type="PANTHER" id="PTHR18934:SF85">
    <property type="entry name" value="ATP-DEPENDENT RNA HELICASE DHX8"/>
    <property type="match status" value="1"/>
</dbReference>
<evidence type="ECO:0000256" key="9">
    <source>
        <dbReference type="ARBA" id="ARBA00023242"/>
    </source>
</evidence>
<dbReference type="InterPro" id="IPR027417">
    <property type="entry name" value="P-loop_NTPase"/>
</dbReference>
<dbReference type="CDD" id="cd21691">
    <property type="entry name" value="GH2-like_DHX8"/>
    <property type="match status" value="1"/>
</dbReference>
<dbReference type="GO" id="GO:0016787">
    <property type="term" value="F:hydrolase activity"/>
    <property type="evidence" value="ECO:0007669"/>
    <property type="project" value="UniProtKB-KW"/>
</dbReference>
<dbReference type="SMART" id="SM00487">
    <property type="entry name" value="DEXDc"/>
    <property type="match status" value="1"/>
</dbReference>
<evidence type="ECO:0000256" key="3">
    <source>
        <dbReference type="ARBA" id="ARBA00022664"/>
    </source>
</evidence>
<comment type="subcellular location">
    <subcellularLocation>
        <location evidence="1">Nucleus</location>
    </subcellularLocation>
</comment>
<name>A0A3B0QPC1_PSOOV</name>
<dbReference type="InterPro" id="IPR049621">
    <property type="entry name" value="S1_DHX8_helicase"/>
</dbReference>
<evidence type="ECO:0000259" key="13">
    <source>
        <dbReference type="PROSITE" id="PS50126"/>
    </source>
</evidence>
<dbReference type="PANTHER" id="PTHR18934">
    <property type="entry name" value="ATP-DEPENDENT RNA HELICASE"/>
    <property type="match status" value="1"/>
</dbReference>
<dbReference type="InterPro" id="IPR044762">
    <property type="entry name" value="DHX8/Prp22_DEXHc"/>
</dbReference>
<evidence type="ECO:0000256" key="4">
    <source>
        <dbReference type="ARBA" id="ARBA00022741"/>
    </source>
</evidence>
<dbReference type="GO" id="GO:0005524">
    <property type="term" value="F:ATP binding"/>
    <property type="evidence" value="ECO:0007669"/>
    <property type="project" value="UniProtKB-KW"/>
</dbReference>
<proteinExistence type="evidence at transcript level"/>
<dbReference type="CDD" id="cd17971">
    <property type="entry name" value="DEXHc_DHX8"/>
    <property type="match status" value="1"/>
</dbReference>
<dbReference type="InterPro" id="IPR002464">
    <property type="entry name" value="DNA/RNA_helicase_DEAH_CS"/>
</dbReference>
<evidence type="ECO:0000256" key="5">
    <source>
        <dbReference type="ARBA" id="ARBA00022801"/>
    </source>
</evidence>
<dbReference type="InterPro" id="IPR012340">
    <property type="entry name" value="NA-bd_OB-fold"/>
</dbReference>